<name>A0A4C1T3M4_EUMVA</name>
<accession>A0A4C1T3M4</accession>
<evidence type="ECO:0000256" key="1">
    <source>
        <dbReference type="SAM" id="MobiDB-lite"/>
    </source>
</evidence>
<dbReference type="Gene3D" id="2.60.40.2170">
    <property type="entry name" value="Wnt, WIF domain"/>
    <property type="match status" value="1"/>
</dbReference>
<comment type="caution">
    <text evidence="2">The sequence shown here is derived from an EMBL/GenBank/DDBJ whole genome shotgun (WGS) entry which is preliminary data.</text>
</comment>
<gene>
    <name evidence="2" type="primary">shf</name>
    <name evidence="2" type="ORF">EVAR_71622_1</name>
</gene>
<dbReference type="EMBL" id="BGZK01004252">
    <property type="protein sequence ID" value="GBP07861.1"/>
    <property type="molecule type" value="Genomic_DNA"/>
</dbReference>
<feature type="compositionally biased region" description="Basic residues" evidence="1">
    <location>
        <begin position="33"/>
        <end position="46"/>
    </location>
</feature>
<keyword evidence="3" id="KW-1185">Reference proteome</keyword>
<proteinExistence type="predicted"/>
<dbReference type="InterPro" id="IPR038677">
    <property type="entry name" value="WIF_sf"/>
</dbReference>
<sequence length="202" mass="22195">MGGGGGFTHSVNSGNSSNSLTDAHKVHGGGGRKGNKQRRAHHRKHSRSNDSDDNISLWINEQQLKCRLPCSGNNSGTAMFNVGLTIHNRSGNPLPGTPLRLNFKEECTHRGVYDNLDASHPTLITPLQEAWKGLEWLGSQTYRKKAYAPSLVNMCFRGLLFCEFAGRLRKASLRPNVSLQTSGHQLKRLPLGVQIGELTQTI</sequence>
<dbReference type="AlphaFoldDB" id="A0A4C1T3M4"/>
<feature type="compositionally biased region" description="Polar residues" evidence="1">
    <location>
        <begin position="9"/>
        <end position="21"/>
    </location>
</feature>
<organism evidence="2 3">
    <name type="scientific">Eumeta variegata</name>
    <name type="common">Bagworm moth</name>
    <name type="synonym">Eumeta japonica</name>
    <dbReference type="NCBI Taxonomy" id="151549"/>
    <lineage>
        <taxon>Eukaryota</taxon>
        <taxon>Metazoa</taxon>
        <taxon>Ecdysozoa</taxon>
        <taxon>Arthropoda</taxon>
        <taxon>Hexapoda</taxon>
        <taxon>Insecta</taxon>
        <taxon>Pterygota</taxon>
        <taxon>Neoptera</taxon>
        <taxon>Endopterygota</taxon>
        <taxon>Lepidoptera</taxon>
        <taxon>Glossata</taxon>
        <taxon>Ditrysia</taxon>
        <taxon>Tineoidea</taxon>
        <taxon>Psychidae</taxon>
        <taxon>Oiketicinae</taxon>
        <taxon>Eumeta</taxon>
    </lineage>
</organism>
<protein>
    <submittedName>
        <fullName evidence="2">Protein shifted</fullName>
    </submittedName>
</protein>
<evidence type="ECO:0000313" key="3">
    <source>
        <dbReference type="Proteomes" id="UP000299102"/>
    </source>
</evidence>
<dbReference type="Proteomes" id="UP000299102">
    <property type="component" value="Unassembled WGS sequence"/>
</dbReference>
<feature type="region of interest" description="Disordered" evidence="1">
    <location>
        <begin position="1"/>
        <end position="54"/>
    </location>
</feature>
<evidence type="ECO:0000313" key="2">
    <source>
        <dbReference type="EMBL" id="GBP07861.1"/>
    </source>
</evidence>
<dbReference type="STRING" id="151549.A0A4C1T3M4"/>
<reference evidence="2 3" key="1">
    <citation type="journal article" date="2019" name="Commun. Biol.">
        <title>The bagworm genome reveals a unique fibroin gene that provides high tensile strength.</title>
        <authorList>
            <person name="Kono N."/>
            <person name="Nakamura H."/>
            <person name="Ohtoshi R."/>
            <person name="Tomita M."/>
            <person name="Numata K."/>
            <person name="Arakawa K."/>
        </authorList>
    </citation>
    <scope>NUCLEOTIDE SEQUENCE [LARGE SCALE GENOMIC DNA]</scope>
</reference>